<dbReference type="Gene3D" id="1.10.10.10">
    <property type="entry name" value="Winged helix-like DNA-binding domain superfamily/Winged helix DNA-binding domain"/>
    <property type="match status" value="1"/>
</dbReference>
<dbReference type="InterPro" id="IPR036390">
    <property type="entry name" value="WH_DNA-bd_sf"/>
</dbReference>
<protein>
    <submittedName>
        <fullName evidence="4">Transcriptional regulator</fullName>
    </submittedName>
</protein>
<dbReference type="RefSeq" id="WP_220209034.1">
    <property type="nucleotide sequence ID" value="NZ_BNJK01000002.1"/>
</dbReference>
<gene>
    <name evidence="4" type="ORF">KSF_083250</name>
</gene>
<dbReference type="InterPro" id="IPR057727">
    <property type="entry name" value="WCX_dom"/>
</dbReference>
<comment type="caution">
    <text evidence="4">The sequence shown here is derived from an EMBL/GenBank/DDBJ whole genome shotgun (WGS) entry which is preliminary data.</text>
</comment>
<proteinExistence type="predicted"/>
<dbReference type="Pfam" id="PF25583">
    <property type="entry name" value="WCX"/>
    <property type="match status" value="1"/>
</dbReference>
<evidence type="ECO:0000313" key="4">
    <source>
        <dbReference type="EMBL" id="GHO98277.1"/>
    </source>
</evidence>
<dbReference type="GO" id="GO:0003700">
    <property type="term" value="F:DNA-binding transcription factor activity"/>
    <property type="evidence" value="ECO:0007669"/>
    <property type="project" value="InterPro"/>
</dbReference>
<dbReference type="InterPro" id="IPR013196">
    <property type="entry name" value="HTH_11"/>
</dbReference>
<dbReference type="SUPFAM" id="SSF46785">
    <property type="entry name" value="Winged helix' DNA-binding domain"/>
    <property type="match status" value="1"/>
</dbReference>
<dbReference type="Pfam" id="PF13280">
    <property type="entry name" value="WYL"/>
    <property type="match status" value="1"/>
</dbReference>
<name>A0A8J3IWU1_9CHLR</name>
<keyword evidence="1" id="KW-0805">Transcription regulation</keyword>
<dbReference type="InterPro" id="IPR001034">
    <property type="entry name" value="DeoR_HTH"/>
</dbReference>
<dbReference type="AlphaFoldDB" id="A0A8J3IWU1"/>
<dbReference type="InterPro" id="IPR036388">
    <property type="entry name" value="WH-like_DNA-bd_sf"/>
</dbReference>
<evidence type="ECO:0000259" key="3">
    <source>
        <dbReference type="PROSITE" id="PS51000"/>
    </source>
</evidence>
<accession>A0A8J3IWU1</accession>
<keyword evidence="5" id="KW-1185">Reference proteome</keyword>
<dbReference type="PROSITE" id="PS51000">
    <property type="entry name" value="HTH_DEOR_2"/>
    <property type="match status" value="1"/>
</dbReference>
<evidence type="ECO:0000256" key="1">
    <source>
        <dbReference type="ARBA" id="ARBA00023015"/>
    </source>
</evidence>
<dbReference type="Pfam" id="PF08279">
    <property type="entry name" value="HTH_11"/>
    <property type="match status" value="1"/>
</dbReference>
<dbReference type="InterPro" id="IPR028349">
    <property type="entry name" value="PafC-like"/>
</dbReference>
<keyword evidence="2" id="KW-0804">Transcription</keyword>
<dbReference type="EMBL" id="BNJK01000002">
    <property type="protein sequence ID" value="GHO98277.1"/>
    <property type="molecule type" value="Genomic_DNA"/>
</dbReference>
<feature type="domain" description="HTH deoR-type" evidence="3">
    <location>
        <begin position="4"/>
        <end position="63"/>
    </location>
</feature>
<dbReference type="InterPro" id="IPR051534">
    <property type="entry name" value="CBASS_pafABC_assoc_protein"/>
</dbReference>
<organism evidence="4 5">
    <name type="scientific">Reticulibacter mediterranei</name>
    <dbReference type="NCBI Taxonomy" id="2778369"/>
    <lineage>
        <taxon>Bacteria</taxon>
        <taxon>Bacillati</taxon>
        <taxon>Chloroflexota</taxon>
        <taxon>Ktedonobacteria</taxon>
        <taxon>Ktedonobacterales</taxon>
        <taxon>Reticulibacteraceae</taxon>
        <taxon>Reticulibacter</taxon>
    </lineage>
</organism>
<dbReference type="PANTHER" id="PTHR34580:SF3">
    <property type="entry name" value="PROTEIN PAFB"/>
    <property type="match status" value="1"/>
</dbReference>
<evidence type="ECO:0000256" key="2">
    <source>
        <dbReference type="ARBA" id="ARBA00023163"/>
    </source>
</evidence>
<dbReference type="PIRSF" id="PIRSF016838">
    <property type="entry name" value="PafC"/>
    <property type="match status" value="1"/>
</dbReference>
<dbReference type="PROSITE" id="PS52050">
    <property type="entry name" value="WYL"/>
    <property type="match status" value="1"/>
</dbReference>
<dbReference type="Proteomes" id="UP000597444">
    <property type="component" value="Unassembled WGS sequence"/>
</dbReference>
<evidence type="ECO:0000313" key="5">
    <source>
        <dbReference type="Proteomes" id="UP000597444"/>
    </source>
</evidence>
<sequence>MYHPTSRVLAVLELLQSRPSITGPELAERLEMDVRTIRRYITHLQDVGIPIEANIGRHGGYRLRPGFKLPPLIFTEEEATAIMLGLLGTSWLEIGQSSVAVEGALAKLSRVLPFRARERLNAMSSHLFFFSPQQDSRPDVSLVLTLSEAIGRQQRLAIDYHSHRDEVTHRTVEPYGIIGWDGHWYLVGYCCLRQDYRTFRLDRIERTELLEEAFERVPNFDCRAHVMRQYGKQAKRWQIEVEFHAPLYTMQQKISSAYGILTATPTGVLYRTEYEDLDGMAAYLMGRGLPFIVHQPQELRDALLRLAEQATRIATSQP</sequence>
<dbReference type="InterPro" id="IPR026881">
    <property type="entry name" value="WYL_dom"/>
</dbReference>
<dbReference type="PANTHER" id="PTHR34580">
    <property type="match status" value="1"/>
</dbReference>
<reference evidence="4" key="1">
    <citation type="submission" date="2020-10" db="EMBL/GenBank/DDBJ databases">
        <title>Taxonomic study of unclassified bacteria belonging to the class Ktedonobacteria.</title>
        <authorList>
            <person name="Yabe S."/>
            <person name="Wang C.M."/>
            <person name="Zheng Y."/>
            <person name="Sakai Y."/>
            <person name="Cavaletti L."/>
            <person name="Monciardini P."/>
            <person name="Donadio S."/>
        </authorList>
    </citation>
    <scope>NUCLEOTIDE SEQUENCE</scope>
    <source>
        <strain evidence="4">ID150040</strain>
    </source>
</reference>